<evidence type="ECO:0000313" key="3">
    <source>
        <dbReference type="Proteomes" id="UP001152604"/>
    </source>
</evidence>
<dbReference type="CDD" id="cd07302">
    <property type="entry name" value="CHD"/>
    <property type="match status" value="1"/>
</dbReference>
<dbReference type="PANTHER" id="PTHR43081:SF19">
    <property type="entry name" value="PH-SENSITIVE ADENYLATE CYCLASE RV1264"/>
    <property type="match status" value="1"/>
</dbReference>
<evidence type="ECO:0000313" key="2">
    <source>
        <dbReference type="EMBL" id="CAH2404352.1"/>
    </source>
</evidence>
<keyword evidence="3" id="KW-1185">Reference proteome</keyword>
<accession>A0ABM9E5E9</accession>
<dbReference type="EMBL" id="CAKXZS010000030">
    <property type="protein sequence ID" value="CAH2404352.1"/>
    <property type="molecule type" value="Genomic_DNA"/>
</dbReference>
<dbReference type="Proteomes" id="UP001152604">
    <property type="component" value="Unassembled WGS sequence"/>
</dbReference>
<dbReference type="PROSITE" id="PS50125">
    <property type="entry name" value="GUANYLATE_CYCLASE_2"/>
    <property type="match status" value="1"/>
</dbReference>
<dbReference type="SUPFAM" id="SSF55073">
    <property type="entry name" value="Nucleotide cyclase"/>
    <property type="match status" value="1"/>
</dbReference>
<sequence length="99" mass="10460">MGDGVLMEFASAVNAVTAAIELQRRMADANSALPTTRRIVLHIGINLGDIVIEGSDVYSNGVNIAARSESLAKPGAIYVSRSIHDQVNRKLEPALTISG</sequence>
<evidence type="ECO:0000259" key="1">
    <source>
        <dbReference type="PROSITE" id="PS50125"/>
    </source>
</evidence>
<feature type="domain" description="Guanylate cyclase" evidence="1">
    <location>
        <begin position="1"/>
        <end position="69"/>
    </location>
</feature>
<name>A0ABM9E5E9_9HYPH</name>
<dbReference type="PANTHER" id="PTHR43081">
    <property type="entry name" value="ADENYLATE CYCLASE, TERMINAL-DIFFERENTIATION SPECIFIC-RELATED"/>
    <property type="match status" value="1"/>
</dbReference>
<gene>
    <name evidence="2" type="ORF">MES4922_360054</name>
</gene>
<comment type="caution">
    <text evidence="2">The sequence shown here is derived from an EMBL/GenBank/DDBJ whole genome shotgun (WGS) entry which is preliminary data.</text>
</comment>
<reference evidence="2" key="1">
    <citation type="submission" date="2022-03" db="EMBL/GenBank/DDBJ databases">
        <authorList>
            <person name="Brunel B."/>
        </authorList>
    </citation>
    <scope>NUCLEOTIDE SEQUENCE</scope>
    <source>
        <strain evidence="2">STM4922sample</strain>
    </source>
</reference>
<dbReference type="Gene3D" id="3.30.70.1230">
    <property type="entry name" value="Nucleotide cyclase"/>
    <property type="match status" value="1"/>
</dbReference>
<protein>
    <recommendedName>
        <fullName evidence="1">Guanylate cyclase domain-containing protein</fullName>
    </recommendedName>
</protein>
<dbReference type="InterPro" id="IPR001054">
    <property type="entry name" value="A/G_cyclase"/>
</dbReference>
<dbReference type="Pfam" id="PF00211">
    <property type="entry name" value="Guanylate_cyc"/>
    <property type="match status" value="1"/>
</dbReference>
<dbReference type="InterPro" id="IPR029787">
    <property type="entry name" value="Nucleotide_cyclase"/>
</dbReference>
<proteinExistence type="predicted"/>
<dbReference type="RefSeq" id="WP_254026877.1">
    <property type="nucleotide sequence ID" value="NZ_CAKXZS010000030.1"/>
</dbReference>
<dbReference type="InterPro" id="IPR050697">
    <property type="entry name" value="Adenylyl/Guanylyl_Cyclase_3/4"/>
</dbReference>
<organism evidence="2 3">
    <name type="scientific">Mesorhizobium ventifaucium</name>
    <dbReference type="NCBI Taxonomy" id="666020"/>
    <lineage>
        <taxon>Bacteria</taxon>
        <taxon>Pseudomonadati</taxon>
        <taxon>Pseudomonadota</taxon>
        <taxon>Alphaproteobacteria</taxon>
        <taxon>Hyphomicrobiales</taxon>
        <taxon>Phyllobacteriaceae</taxon>
        <taxon>Mesorhizobium</taxon>
    </lineage>
</organism>